<dbReference type="EMBL" id="ABLOJW010000001">
    <property type="protein sequence ID" value="EKT4090805.1"/>
    <property type="molecule type" value="Genomic_DNA"/>
</dbReference>
<evidence type="ECO:0008006" key="4">
    <source>
        <dbReference type="Google" id="ProtNLM"/>
    </source>
</evidence>
<accession>A0AAI9FTA2</accession>
<evidence type="ECO:0000256" key="1">
    <source>
        <dbReference type="SAM" id="Phobius"/>
    </source>
</evidence>
<sequence>MAVVYGLGTLCLLAFLHLQLSAWLFPGWVRSLYLPGGRWRAAGIVLQVLAWVAAVAITIAGVGMLLSWMPGNWGWTDEVGTFTAHADDLSTWAGLLMGSGWIWSLLQAGRRAADPSNHGAV</sequence>
<keyword evidence="1" id="KW-1133">Transmembrane helix</keyword>
<feature type="transmembrane region" description="Helical" evidence="1">
    <location>
        <begin position="6"/>
        <end position="29"/>
    </location>
</feature>
<gene>
    <name evidence="2" type="ORF">QEG23_000275</name>
</gene>
<name>A0AAI9FTA2_STEMA</name>
<dbReference type="Proteomes" id="UP001218208">
    <property type="component" value="Unassembled WGS sequence"/>
</dbReference>
<organism evidence="2 3">
    <name type="scientific">Stenotrophomonas maltophilia</name>
    <name type="common">Pseudomonas maltophilia</name>
    <name type="synonym">Xanthomonas maltophilia</name>
    <dbReference type="NCBI Taxonomy" id="40324"/>
    <lineage>
        <taxon>Bacteria</taxon>
        <taxon>Pseudomonadati</taxon>
        <taxon>Pseudomonadota</taxon>
        <taxon>Gammaproteobacteria</taxon>
        <taxon>Lysobacterales</taxon>
        <taxon>Lysobacteraceae</taxon>
        <taxon>Stenotrophomonas</taxon>
        <taxon>Stenotrophomonas maltophilia group</taxon>
    </lineage>
</organism>
<evidence type="ECO:0000313" key="3">
    <source>
        <dbReference type="Proteomes" id="UP001218208"/>
    </source>
</evidence>
<evidence type="ECO:0000313" key="2">
    <source>
        <dbReference type="EMBL" id="EKT4090805.1"/>
    </source>
</evidence>
<proteinExistence type="predicted"/>
<dbReference type="AlphaFoldDB" id="A0AAI9FTA2"/>
<keyword evidence="1" id="KW-0472">Membrane</keyword>
<keyword evidence="1" id="KW-0812">Transmembrane</keyword>
<feature type="transmembrane region" description="Helical" evidence="1">
    <location>
        <begin position="41"/>
        <end position="69"/>
    </location>
</feature>
<protein>
    <recommendedName>
        <fullName evidence="4">Transmembrane protein</fullName>
    </recommendedName>
</protein>
<reference evidence="2" key="1">
    <citation type="submission" date="2022-07" db="EMBL/GenBank/DDBJ databases">
        <authorList>
            <consortium name="DAFM: The Division of Animal and Food Microbiology"/>
        </authorList>
    </citation>
    <scope>NUCLEOTIDE SEQUENCE</scope>
    <source>
        <strain evidence="2">19MO01SH01-2</strain>
    </source>
</reference>
<comment type="caution">
    <text evidence="2">The sequence shown here is derived from an EMBL/GenBank/DDBJ whole genome shotgun (WGS) entry which is preliminary data.</text>
</comment>